<reference evidence="3 4" key="1">
    <citation type="submission" date="2024-03" db="EMBL/GenBank/DDBJ databases">
        <title>Human intestinal bacterial collection.</title>
        <authorList>
            <person name="Pauvert C."/>
            <person name="Hitch T.C.A."/>
            <person name="Clavel T."/>
        </authorList>
    </citation>
    <scope>NUCLEOTIDE SEQUENCE [LARGE SCALE GENOMIC DNA]</scope>
    <source>
        <strain evidence="3 4">CLA-JM-H11</strain>
    </source>
</reference>
<dbReference type="SUPFAM" id="SSF101960">
    <property type="entry name" value="Stabilizer of iron transporter SufD"/>
    <property type="match status" value="1"/>
</dbReference>
<dbReference type="Pfam" id="PF01458">
    <property type="entry name" value="SUFBD_core"/>
    <property type="match status" value="1"/>
</dbReference>
<accession>A0ABV1GC46</accession>
<evidence type="ECO:0000313" key="4">
    <source>
        <dbReference type="Proteomes" id="UP001477672"/>
    </source>
</evidence>
<dbReference type="PANTHER" id="PTHR30508:SF1">
    <property type="entry name" value="UPF0051 PROTEIN ABCI8, CHLOROPLASTIC-RELATED"/>
    <property type="match status" value="1"/>
</dbReference>
<gene>
    <name evidence="3" type="ORF">WMO24_02480</name>
</gene>
<organism evidence="3 4">
    <name type="scientific">Ruthenibacterium intestinale</name>
    <dbReference type="NCBI Taxonomy" id="3133163"/>
    <lineage>
        <taxon>Bacteria</taxon>
        <taxon>Bacillati</taxon>
        <taxon>Bacillota</taxon>
        <taxon>Clostridia</taxon>
        <taxon>Eubacteriales</taxon>
        <taxon>Oscillospiraceae</taxon>
        <taxon>Ruthenibacterium</taxon>
    </lineage>
</organism>
<dbReference type="InterPro" id="IPR037284">
    <property type="entry name" value="SUF_FeS_clus_asmbl_SufBD_sf"/>
</dbReference>
<evidence type="ECO:0000256" key="1">
    <source>
        <dbReference type="ARBA" id="ARBA00043967"/>
    </source>
</evidence>
<keyword evidence="4" id="KW-1185">Reference proteome</keyword>
<dbReference type="PANTHER" id="PTHR30508">
    <property type="entry name" value="FES CLUSTER ASSEMBLY PROTEIN SUF"/>
    <property type="match status" value="1"/>
</dbReference>
<name>A0ABV1GC46_9FIRM</name>
<dbReference type="Proteomes" id="UP001477672">
    <property type="component" value="Unassembled WGS sequence"/>
</dbReference>
<comment type="caution">
    <text evidence="3">The sequence shown here is derived from an EMBL/GenBank/DDBJ whole genome shotgun (WGS) entry which is preliminary data.</text>
</comment>
<protein>
    <submittedName>
        <fullName evidence="3">SufD family Fe-S cluster assembly protein</fullName>
    </submittedName>
</protein>
<evidence type="ECO:0000259" key="2">
    <source>
        <dbReference type="Pfam" id="PF01458"/>
    </source>
</evidence>
<evidence type="ECO:0000313" key="3">
    <source>
        <dbReference type="EMBL" id="MEQ2519308.1"/>
    </source>
</evidence>
<comment type="similarity">
    <text evidence="1">Belongs to the iron-sulfur cluster assembly SufBD family.</text>
</comment>
<proteinExistence type="inferred from homology"/>
<sequence>MNEITDQLLHLVSDFTGSFQGAYNIREDGQCAGRQSTKNIRIESKQGLPGLEIHIAPGTKNETVYIPACVTHSNVDDLVYNDFFVGENADVTIVAGCGVHSDGEEEARHNGIHRFILGKNARVLYKEKHIGTGKGNGSRTIDPVTDVTLGEGSYLEMDTVQISGVDHSTRKTTGTLGPRSKMVVRERIMTTGTETATTDFEVTLQGKDSGVDLISRSVARGQSHQEFSSKIHGKTRCTGHSECDAILAEQGTVTATPSLDASHVDAALIHEAAIGKIAGEQILKLCTLGLTEEQAEEKIIEGFLK</sequence>
<dbReference type="EMBL" id="JBBMFA010000048">
    <property type="protein sequence ID" value="MEQ2519308.1"/>
    <property type="molecule type" value="Genomic_DNA"/>
</dbReference>
<dbReference type="RefSeq" id="WP_349214687.1">
    <property type="nucleotide sequence ID" value="NZ_JBBMFA010000048.1"/>
</dbReference>
<dbReference type="InterPro" id="IPR000825">
    <property type="entry name" value="SUF_FeS_clus_asmbl_SufBD_core"/>
</dbReference>
<feature type="domain" description="SUF system FeS cluster assembly SufBD core" evidence="2">
    <location>
        <begin position="85"/>
        <end position="303"/>
    </location>
</feature>
<dbReference type="InterPro" id="IPR055346">
    <property type="entry name" value="Fe-S_cluster_assembly_SufBD"/>
</dbReference>